<evidence type="ECO:0000256" key="1">
    <source>
        <dbReference type="SAM" id="MobiDB-lite"/>
    </source>
</evidence>
<dbReference type="STRING" id="5288.A0A5C5G307"/>
<name>A0A5C5G307_9BASI</name>
<dbReference type="Proteomes" id="UP000311382">
    <property type="component" value="Unassembled WGS sequence"/>
</dbReference>
<sequence>MASRSSSKLLPLRALAPSRIAPSHSLRPRLVVPPSSSSSPLTRRLASSYYPSLERPPNRGIKVGHVFAALALLGIGATSYGLYQFYQSFTAYPDSATHPVRSKLRAALRSAAANEPQRASTFFASAYELALDLYARGELAPTREEAVERLTGIAIRWGGMWEAVAETARAIDAYDTGFQPVAALVDAHKLDARGAPAPSEKEVRRAAAIAVKLGDLWIRQGASAAAGGGGGGEADSEAERYYSWAVQELMRLSLTDEQKAKVKAQLAAQDAPTSEANAAEERDKAKAEGDKDLEVPGWVGEVELVAAMERLGELYSRQGRIELAQPLLQQAITMLFPPPPKEGPKPPLPPIPQRCHAATLMNNLSSALVSAASPPAAQIQASAGWSRQALIVSNACRSEAAKARGKKGAADEVPLAEREERECELTAIVASYNLGKLSEMSKDPISAEQWFVQSGTQAAKLGLHDAARQSNEAIRRLKHPRRSEA</sequence>
<keyword evidence="3" id="KW-1185">Reference proteome</keyword>
<dbReference type="AlphaFoldDB" id="A0A5C5G307"/>
<dbReference type="OrthoDB" id="10050400at2759"/>
<dbReference type="InterPro" id="IPR040201">
    <property type="entry name" value="Mrg3-like"/>
</dbReference>
<evidence type="ECO:0000313" key="2">
    <source>
        <dbReference type="EMBL" id="TNY23487.1"/>
    </source>
</evidence>
<dbReference type="EMBL" id="SOZI01000011">
    <property type="protein sequence ID" value="TNY23487.1"/>
    <property type="molecule type" value="Genomic_DNA"/>
</dbReference>
<proteinExistence type="predicted"/>
<protein>
    <submittedName>
        <fullName evidence="2">Uncharacterized protein</fullName>
    </submittedName>
</protein>
<accession>A0A5C5G307</accession>
<reference evidence="2 3" key="1">
    <citation type="submission" date="2019-03" db="EMBL/GenBank/DDBJ databases">
        <title>Rhodosporidium diobovatum UCD-FST 08-225 genome sequencing, assembly, and annotation.</title>
        <authorList>
            <person name="Fakankun I.U."/>
            <person name="Fristensky B."/>
            <person name="Levin D.B."/>
        </authorList>
    </citation>
    <scope>NUCLEOTIDE SEQUENCE [LARGE SCALE GENOMIC DNA]</scope>
    <source>
        <strain evidence="2 3">UCD-FST 08-225</strain>
    </source>
</reference>
<dbReference type="PANTHER" id="PTHR28142:SF1">
    <property type="entry name" value="MITOCHONDRIAL INNER MEMBRANE I-AAA PROTEASE SUPERCOMPLEX SUBUNIT MGR3-RELATED"/>
    <property type="match status" value="1"/>
</dbReference>
<feature type="region of interest" description="Disordered" evidence="1">
    <location>
        <begin position="266"/>
        <end position="289"/>
    </location>
</feature>
<feature type="compositionally biased region" description="Basic and acidic residues" evidence="1">
    <location>
        <begin position="279"/>
        <end position="289"/>
    </location>
</feature>
<gene>
    <name evidence="2" type="ORF">DMC30DRAFT_22482</name>
</gene>
<dbReference type="PANTHER" id="PTHR28142">
    <property type="entry name" value="MITOCHONDRIAL INNER MEMBRANE I-AAA PROTEASE SUPERCOMPLEX SUBUNIT MGR3-RELATED"/>
    <property type="match status" value="1"/>
</dbReference>
<evidence type="ECO:0000313" key="3">
    <source>
        <dbReference type="Proteomes" id="UP000311382"/>
    </source>
</evidence>
<comment type="caution">
    <text evidence="2">The sequence shown here is derived from an EMBL/GenBank/DDBJ whole genome shotgun (WGS) entry which is preliminary data.</text>
</comment>
<organism evidence="2 3">
    <name type="scientific">Rhodotorula diobovata</name>
    <dbReference type="NCBI Taxonomy" id="5288"/>
    <lineage>
        <taxon>Eukaryota</taxon>
        <taxon>Fungi</taxon>
        <taxon>Dikarya</taxon>
        <taxon>Basidiomycota</taxon>
        <taxon>Pucciniomycotina</taxon>
        <taxon>Microbotryomycetes</taxon>
        <taxon>Sporidiobolales</taxon>
        <taxon>Sporidiobolaceae</taxon>
        <taxon>Rhodotorula</taxon>
    </lineage>
</organism>